<keyword evidence="6 11" id="KW-0411">Iron-sulfur</keyword>
<keyword evidence="15" id="KW-1185">Reference proteome</keyword>
<dbReference type="InterPro" id="IPR003482">
    <property type="entry name" value="Whib"/>
</dbReference>
<feature type="domain" description="4Fe-4S Wbl-type" evidence="13">
    <location>
        <begin position="48"/>
        <end position="105"/>
    </location>
</feature>
<accession>D1BXL6</accession>
<keyword evidence="4 11" id="KW-0479">Metal-binding</keyword>
<feature type="binding site" evidence="11">
    <location>
        <position position="49"/>
    </location>
    <ligand>
        <name>[4Fe-4S] cluster</name>
        <dbReference type="ChEBI" id="CHEBI:49883"/>
    </ligand>
</feature>
<proteinExistence type="inferred from homology"/>
<keyword evidence="11" id="KW-0963">Cytoplasm</keyword>
<keyword evidence="3 11" id="KW-0004">4Fe-4S</keyword>
<comment type="cofactor">
    <cofactor evidence="11">
        <name>[4Fe-4S] cluster</name>
        <dbReference type="ChEBI" id="CHEBI:49883"/>
    </cofactor>
    <text evidence="11">Binds 1 [4Fe-4S] cluster per subunit. Following nitrosylation of the [4Fe-4S] cluster binds 1 [4Fe-8(NO)] cluster per subunit.</text>
</comment>
<evidence type="ECO:0000256" key="11">
    <source>
        <dbReference type="HAMAP-Rule" id="MF_01479"/>
    </source>
</evidence>
<comment type="PTM">
    <text evidence="11">Upon Fe-S cluster removal intramolecular disulfide bonds are formed.</text>
</comment>
<dbReference type="GO" id="GO:0046872">
    <property type="term" value="F:metal ion binding"/>
    <property type="evidence" value="ECO:0007669"/>
    <property type="project" value="UniProtKB-KW"/>
</dbReference>
<dbReference type="GO" id="GO:0051539">
    <property type="term" value="F:4 iron, 4 sulfur cluster binding"/>
    <property type="evidence" value="ECO:0007669"/>
    <property type="project" value="UniProtKB-UniRule"/>
</dbReference>
<dbReference type="GO" id="GO:0045892">
    <property type="term" value="P:negative regulation of DNA-templated transcription"/>
    <property type="evidence" value="ECO:0007669"/>
    <property type="project" value="TreeGrafter"/>
</dbReference>
<evidence type="ECO:0000256" key="6">
    <source>
        <dbReference type="ARBA" id="ARBA00023014"/>
    </source>
</evidence>
<evidence type="ECO:0000256" key="9">
    <source>
        <dbReference type="ARBA" id="ARBA00023157"/>
    </source>
</evidence>
<reference evidence="15" key="1">
    <citation type="submission" date="2009-11" db="EMBL/GenBank/DDBJ databases">
        <title>The complete chromosome of Xylanimonas cellulosilytica DSM 15894.</title>
        <authorList>
            <consortium name="US DOE Joint Genome Institute (JGI-PGF)"/>
            <person name="Lucas S."/>
            <person name="Copeland A."/>
            <person name="Lapidus A."/>
            <person name="Glavina del Rio T."/>
            <person name="Dalin E."/>
            <person name="Tice H."/>
            <person name="Bruce D."/>
            <person name="Goodwin L."/>
            <person name="Pitluck S."/>
            <person name="Kyrpides N."/>
            <person name="Mavromatis K."/>
            <person name="Ivanova N."/>
            <person name="Mikhailova N."/>
            <person name="Foster B."/>
            <person name="Clum A."/>
            <person name="Brettin T."/>
            <person name="Detter J.C."/>
            <person name="Han C."/>
            <person name="Larimer F."/>
            <person name="Land M."/>
            <person name="Hauser L."/>
            <person name="Markowitz V."/>
            <person name="Cheng J.F."/>
            <person name="Hugenholtz P."/>
            <person name="Woyke T."/>
            <person name="Wu D."/>
            <person name="Gehrich-Schroeter G."/>
            <person name="Schneider S."/>
            <person name="Pukall S.R."/>
            <person name="Klenk H.P."/>
            <person name="Eisen J.A."/>
        </authorList>
    </citation>
    <scope>NUCLEOTIDE SEQUENCE [LARGE SCALE GENOMIC DNA]</scope>
    <source>
        <strain evidence="15">DSM 15894 / CECT 5975 / LMG 20990 / XIL07</strain>
    </source>
</reference>
<dbReference type="KEGG" id="xce:Xcel_0788"/>
<comment type="similarity">
    <text evidence="2 11">Belongs to the WhiB family.</text>
</comment>
<dbReference type="GO" id="GO:0035731">
    <property type="term" value="F:dinitrosyl-iron complex binding"/>
    <property type="evidence" value="ECO:0007669"/>
    <property type="project" value="UniProtKB-UniRule"/>
</dbReference>
<dbReference type="eggNOG" id="ENOG5032RVG">
    <property type="taxonomic scope" value="Bacteria"/>
</dbReference>
<dbReference type="HOGENOM" id="CLU_106245_3_2_11"/>
<dbReference type="Pfam" id="PF02467">
    <property type="entry name" value="Whib"/>
    <property type="match status" value="1"/>
</dbReference>
<reference evidence="14 15" key="2">
    <citation type="journal article" date="2010" name="Stand. Genomic Sci.">
        <title>Complete genome sequence of Xylanimonas cellulosilytica type strain (XIL07).</title>
        <authorList>
            <person name="Foster B."/>
            <person name="Pukall R."/>
            <person name="Abt B."/>
            <person name="Nolan M."/>
            <person name="Glavina Del Rio T."/>
            <person name="Chen F."/>
            <person name="Lucas S."/>
            <person name="Tice H."/>
            <person name="Pitluck S."/>
            <person name="Cheng J.-F."/>
            <person name="Chertkov O."/>
            <person name="Brettin T."/>
            <person name="Han C."/>
            <person name="Detter J.C."/>
            <person name="Bruce D."/>
            <person name="Goodwin L."/>
            <person name="Ivanova N."/>
            <person name="Mavromatis K."/>
            <person name="Pati A."/>
            <person name="Mikhailova N."/>
            <person name="Chen A."/>
            <person name="Palaniappan K."/>
            <person name="Land M."/>
            <person name="Hauser L."/>
            <person name="Chang Y.-J."/>
            <person name="Jeffries C.D."/>
            <person name="Chain P."/>
            <person name="Rohde M."/>
            <person name="Goeker M."/>
            <person name="Bristow J."/>
            <person name="Eisen J.A."/>
            <person name="Markowitz V."/>
            <person name="Hugenholtz P."/>
            <person name="Kyrpides N.C."/>
            <person name="Klenk H.-P."/>
            <person name="Lapidus A."/>
        </authorList>
    </citation>
    <scope>NUCLEOTIDE SEQUENCE [LARGE SCALE GENOMIC DNA]</scope>
    <source>
        <strain evidence="15">DSM 15894 / CECT 5975 / LMG 20990 / XIL07</strain>
    </source>
</reference>
<evidence type="ECO:0000256" key="4">
    <source>
        <dbReference type="ARBA" id="ARBA00022723"/>
    </source>
</evidence>
<dbReference type="AlphaFoldDB" id="D1BXL6"/>
<comment type="function">
    <text evidence="11">Acts as a transcriptional regulator. Probably redox-responsive. The apo- but not holo-form probably binds DNA.</text>
</comment>
<feature type="binding site" evidence="11">
    <location>
        <position position="75"/>
    </location>
    <ligand>
        <name>[4Fe-4S] cluster</name>
        <dbReference type="ChEBI" id="CHEBI:49883"/>
    </ligand>
</feature>
<feature type="binding site" evidence="11">
    <location>
        <position position="81"/>
    </location>
    <ligand>
        <name>[4Fe-4S] cluster</name>
        <dbReference type="ChEBI" id="CHEBI:49883"/>
    </ligand>
</feature>
<gene>
    <name evidence="11" type="primary">whiB</name>
    <name evidence="14" type="ordered locus">Xcel_0788</name>
</gene>
<feature type="region of interest" description="Disordered" evidence="12">
    <location>
        <begin position="110"/>
        <end position="141"/>
    </location>
</feature>
<protein>
    <recommendedName>
        <fullName evidence="11">Transcriptional regulator WhiB</fullName>
    </recommendedName>
</protein>
<keyword evidence="9 11" id="KW-1015">Disulfide bond</keyword>
<comment type="PTM">
    <text evidence="11">The Fe-S cluster can be nitrosylated by nitric oxide (NO).</text>
</comment>
<organism evidence="14 15">
    <name type="scientific">Xylanimonas cellulosilytica (strain DSM 15894 / JCM 12276 / CECT 5975 / KCTC 9989 / LMG 20990 / NBRC 107835 / XIL07)</name>
    <dbReference type="NCBI Taxonomy" id="446471"/>
    <lineage>
        <taxon>Bacteria</taxon>
        <taxon>Bacillati</taxon>
        <taxon>Actinomycetota</taxon>
        <taxon>Actinomycetes</taxon>
        <taxon>Micrococcales</taxon>
        <taxon>Promicromonosporaceae</taxon>
        <taxon>Xylanimonas</taxon>
    </lineage>
</organism>
<evidence type="ECO:0000256" key="7">
    <source>
        <dbReference type="ARBA" id="ARBA00023015"/>
    </source>
</evidence>
<keyword evidence="8 11" id="KW-0238">DNA-binding</keyword>
<dbReference type="GO" id="GO:0003677">
    <property type="term" value="F:DNA binding"/>
    <property type="evidence" value="ECO:0007669"/>
    <property type="project" value="UniProtKB-UniRule"/>
</dbReference>
<dbReference type="GO" id="GO:0005737">
    <property type="term" value="C:cytoplasm"/>
    <property type="evidence" value="ECO:0007669"/>
    <property type="project" value="UniProtKB-SubCell"/>
</dbReference>
<dbReference type="GO" id="GO:0047134">
    <property type="term" value="F:protein-disulfide reductase [NAD(P)H] activity"/>
    <property type="evidence" value="ECO:0007669"/>
    <property type="project" value="TreeGrafter"/>
</dbReference>
<dbReference type="InterPro" id="IPR000637">
    <property type="entry name" value="HMGI/Y_DNA-bd_CS"/>
</dbReference>
<comment type="subcellular location">
    <subcellularLocation>
        <location evidence="1 11">Cytoplasm</location>
    </subcellularLocation>
</comment>
<evidence type="ECO:0000256" key="2">
    <source>
        <dbReference type="ARBA" id="ARBA00006597"/>
    </source>
</evidence>
<evidence type="ECO:0000313" key="15">
    <source>
        <dbReference type="Proteomes" id="UP000002255"/>
    </source>
</evidence>
<feature type="binding site" evidence="11">
    <location>
        <position position="72"/>
    </location>
    <ligand>
        <name>[4Fe-4S] cluster</name>
        <dbReference type="ChEBI" id="CHEBI:49883"/>
    </ligand>
</feature>
<dbReference type="InterPro" id="IPR034768">
    <property type="entry name" value="4FE4S_WBL"/>
</dbReference>
<evidence type="ECO:0000259" key="13">
    <source>
        <dbReference type="PROSITE" id="PS51674"/>
    </source>
</evidence>
<evidence type="ECO:0000256" key="1">
    <source>
        <dbReference type="ARBA" id="ARBA00004496"/>
    </source>
</evidence>
<dbReference type="PROSITE" id="PS51674">
    <property type="entry name" value="4FE4S_WBL"/>
    <property type="match status" value="1"/>
</dbReference>
<feature type="compositionally biased region" description="Low complexity" evidence="12">
    <location>
        <begin position="122"/>
        <end position="141"/>
    </location>
</feature>
<dbReference type="HAMAP" id="MF_01479">
    <property type="entry name" value="WhiB"/>
    <property type="match status" value="1"/>
</dbReference>
<dbReference type="PROSITE" id="PS00354">
    <property type="entry name" value="HMGI_Y"/>
    <property type="match status" value="1"/>
</dbReference>
<evidence type="ECO:0000313" key="14">
    <source>
        <dbReference type="EMBL" id="ACZ29826.1"/>
    </source>
</evidence>
<evidence type="ECO:0000256" key="10">
    <source>
        <dbReference type="ARBA" id="ARBA00023163"/>
    </source>
</evidence>
<evidence type="ECO:0000256" key="3">
    <source>
        <dbReference type="ARBA" id="ARBA00022485"/>
    </source>
</evidence>
<evidence type="ECO:0000256" key="5">
    <source>
        <dbReference type="ARBA" id="ARBA00023004"/>
    </source>
</evidence>
<sequence length="141" mass="14989">MRLAHLLDERYLETAPGAAAWTPHQPLSTPTDPQVDTAFEALISGVLPCRTHDPELWFAEHTAQVEEAKALCRTCPLMAGCLAGAIDRAEPWGVWGGEVFVDGVIVARKRGRGRPRKNQEPAASAATAPVAAAVPSRTAAA</sequence>
<dbReference type="Proteomes" id="UP000002255">
    <property type="component" value="Chromosome"/>
</dbReference>
<dbReference type="STRING" id="446471.Xcel_0788"/>
<dbReference type="PANTHER" id="PTHR38839:SF2">
    <property type="entry name" value="TRANSCRIPTIONAL REGULATOR WHIB7-RELATED"/>
    <property type="match status" value="1"/>
</dbReference>
<evidence type="ECO:0000256" key="8">
    <source>
        <dbReference type="ARBA" id="ARBA00023125"/>
    </source>
</evidence>
<dbReference type="PANTHER" id="PTHR38839">
    <property type="entry name" value="TRANSCRIPTIONAL REGULATOR WHID-RELATED"/>
    <property type="match status" value="1"/>
</dbReference>
<dbReference type="EMBL" id="CP001821">
    <property type="protein sequence ID" value="ACZ29826.1"/>
    <property type="molecule type" value="Genomic_DNA"/>
</dbReference>
<dbReference type="RefSeq" id="WP_012877568.1">
    <property type="nucleotide sequence ID" value="NC_013530.1"/>
</dbReference>
<keyword evidence="7 11" id="KW-0805">Transcription regulation</keyword>
<dbReference type="GO" id="GO:0045454">
    <property type="term" value="P:cell redox homeostasis"/>
    <property type="evidence" value="ECO:0007669"/>
    <property type="project" value="TreeGrafter"/>
</dbReference>
<keyword evidence="5 11" id="KW-0408">Iron</keyword>
<evidence type="ECO:0000256" key="12">
    <source>
        <dbReference type="SAM" id="MobiDB-lite"/>
    </source>
</evidence>
<keyword evidence="10 11" id="KW-0804">Transcription</keyword>
<name>D1BXL6_XYLCX</name>